<dbReference type="EMBL" id="KT754186">
    <property type="protein sequence ID" value="ALS04020.1"/>
    <property type="molecule type" value="mRNA"/>
</dbReference>
<dbReference type="Gene3D" id="3.30.160.60">
    <property type="entry name" value="Classic Zinc Finger"/>
    <property type="match status" value="1"/>
</dbReference>
<dbReference type="InterPro" id="IPR013087">
    <property type="entry name" value="Znf_C2H2_type"/>
</dbReference>
<dbReference type="Pfam" id="PF12874">
    <property type="entry name" value="zf-met"/>
    <property type="match status" value="1"/>
</dbReference>
<feature type="non-terminal residue" evidence="3">
    <location>
        <position position="117"/>
    </location>
</feature>
<protein>
    <recommendedName>
        <fullName evidence="2">C2H2-type domain-containing protein</fullName>
    </recommendedName>
</protein>
<evidence type="ECO:0000259" key="2">
    <source>
        <dbReference type="Pfam" id="PF12874"/>
    </source>
</evidence>
<feature type="region of interest" description="Disordered" evidence="1">
    <location>
        <begin position="82"/>
        <end position="117"/>
    </location>
</feature>
<feature type="compositionally biased region" description="Low complexity" evidence="1">
    <location>
        <begin position="95"/>
        <end position="104"/>
    </location>
</feature>
<accession>A0A0U2TF58</accession>
<name>A0A0U2TF58_9MAXI</name>
<sequence>MQLVNGIGIVELRYVTDDEEYYDKPIDIFTIQEHITPTADFKKKFQKHYPSHVRAVFFCLVCKCYLNHPSVLSQHLAGSKHRSAFNKQEAEKPQLEQQQQQQQKTEISDKKLRMFDP</sequence>
<feature type="domain" description="C2H2-type" evidence="2">
    <location>
        <begin position="57"/>
        <end position="81"/>
    </location>
</feature>
<proteinExistence type="evidence at transcript level"/>
<dbReference type="GO" id="GO:0008270">
    <property type="term" value="F:zinc ion binding"/>
    <property type="evidence" value="ECO:0007669"/>
    <property type="project" value="UniProtKB-KW"/>
</dbReference>
<evidence type="ECO:0000256" key="1">
    <source>
        <dbReference type="SAM" id="MobiDB-lite"/>
    </source>
</evidence>
<feature type="compositionally biased region" description="Basic and acidic residues" evidence="1">
    <location>
        <begin position="106"/>
        <end position="117"/>
    </location>
</feature>
<evidence type="ECO:0000313" key="3">
    <source>
        <dbReference type="EMBL" id="ALS04020.1"/>
    </source>
</evidence>
<dbReference type="AlphaFoldDB" id="A0A0U2TF58"/>
<dbReference type="InterPro" id="IPR036236">
    <property type="entry name" value="Znf_C2H2_sf"/>
</dbReference>
<dbReference type="SUPFAM" id="SSF57667">
    <property type="entry name" value="beta-beta-alpha zinc fingers"/>
    <property type="match status" value="1"/>
</dbReference>
<organism evidence="3">
    <name type="scientific">Pseudodiaptomus poplesia</name>
    <dbReference type="NCBI Taxonomy" id="213370"/>
    <lineage>
        <taxon>Eukaryota</taxon>
        <taxon>Metazoa</taxon>
        <taxon>Ecdysozoa</taxon>
        <taxon>Arthropoda</taxon>
        <taxon>Crustacea</taxon>
        <taxon>Multicrustacea</taxon>
        <taxon>Hexanauplia</taxon>
        <taxon>Copepoda</taxon>
        <taxon>Calanoida</taxon>
        <taxon>Pseudodiaptomidae</taxon>
        <taxon>Pseudodiaptomus</taxon>
    </lineage>
</organism>
<reference evidence="3" key="1">
    <citation type="journal article" date="2015" name="Sci. Rep.">
        <title>Spliced leader RNA trans-splicing discovered in copepods.</title>
        <authorList>
            <person name="Yang F."/>
            <person name="Xu D."/>
            <person name="Zhuang Y."/>
            <person name="Yi X."/>
            <person name="Huang Y."/>
            <person name="Chen H."/>
            <person name="Lin S."/>
            <person name="Campbell D.A."/>
            <person name="Sturm N.R."/>
            <person name="Liu G."/>
            <person name="Zhang H."/>
        </authorList>
    </citation>
    <scope>NUCLEOTIDE SEQUENCE</scope>
</reference>